<accession>A0AAD7EKC6</accession>
<organism evidence="2 3">
    <name type="scientific">Mycena albidolilacea</name>
    <dbReference type="NCBI Taxonomy" id="1033008"/>
    <lineage>
        <taxon>Eukaryota</taxon>
        <taxon>Fungi</taxon>
        <taxon>Dikarya</taxon>
        <taxon>Basidiomycota</taxon>
        <taxon>Agaricomycotina</taxon>
        <taxon>Agaricomycetes</taxon>
        <taxon>Agaricomycetidae</taxon>
        <taxon>Agaricales</taxon>
        <taxon>Marasmiineae</taxon>
        <taxon>Mycenaceae</taxon>
        <taxon>Mycena</taxon>
    </lineage>
</organism>
<reference evidence="2" key="1">
    <citation type="submission" date="2023-03" db="EMBL/GenBank/DDBJ databases">
        <title>Massive genome expansion in bonnet fungi (Mycena s.s.) driven by repeated elements and novel gene families across ecological guilds.</title>
        <authorList>
            <consortium name="Lawrence Berkeley National Laboratory"/>
            <person name="Harder C.B."/>
            <person name="Miyauchi S."/>
            <person name="Viragh M."/>
            <person name="Kuo A."/>
            <person name="Thoen E."/>
            <person name="Andreopoulos B."/>
            <person name="Lu D."/>
            <person name="Skrede I."/>
            <person name="Drula E."/>
            <person name="Henrissat B."/>
            <person name="Morin E."/>
            <person name="Kohler A."/>
            <person name="Barry K."/>
            <person name="LaButti K."/>
            <person name="Morin E."/>
            <person name="Salamov A."/>
            <person name="Lipzen A."/>
            <person name="Mereny Z."/>
            <person name="Hegedus B."/>
            <person name="Baldrian P."/>
            <person name="Stursova M."/>
            <person name="Weitz H."/>
            <person name="Taylor A."/>
            <person name="Grigoriev I.V."/>
            <person name="Nagy L.G."/>
            <person name="Martin F."/>
            <person name="Kauserud H."/>
        </authorList>
    </citation>
    <scope>NUCLEOTIDE SEQUENCE</scope>
    <source>
        <strain evidence="2">CBHHK002</strain>
    </source>
</reference>
<gene>
    <name evidence="2" type="ORF">DFH08DRAFT_1023066</name>
</gene>
<keyword evidence="1" id="KW-0175">Coiled coil</keyword>
<evidence type="ECO:0000313" key="2">
    <source>
        <dbReference type="EMBL" id="KAJ7328743.1"/>
    </source>
</evidence>
<sequence length="293" mass="33544">MPPVKGRQNPETYPLLDISTLVEVQQPFTILSDGRKRKRASAFCVDVLSDAFEGGQERCFLKIVRVHYSVTQFAQILIYLSWKFLADAANTACFKAECEANHALHQHASKNTKVLTGKQPLEVFKTHLQLSNGKHRLSWPLCYGYISVEDPFFQPPVKKRQNGPEQPVPAQLHGLLFQYYEDLTLDSPDDIDDGGVMEAKILAALAPIHAGRILHRDLEERTVWPETGFRNIFLKDVRKPVILDFDHSQVIQERDEKRLQEEETQMQELMAKAVENRGREKGWGLSKEVLRLL</sequence>
<name>A0AAD7EKC6_9AGAR</name>
<feature type="coiled-coil region" evidence="1">
    <location>
        <begin position="252"/>
        <end position="279"/>
    </location>
</feature>
<keyword evidence="3" id="KW-1185">Reference proteome</keyword>
<dbReference type="EMBL" id="JARIHO010000038">
    <property type="protein sequence ID" value="KAJ7328743.1"/>
    <property type="molecule type" value="Genomic_DNA"/>
</dbReference>
<comment type="caution">
    <text evidence="2">The sequence shown here is derived from an EMBL/GenBank/DDBJ whole genome shotgun (WGS) entry which is preliminary data.</text>
</comment>
<dbReference type="Proteomes" id="UP001218218">
    <property type="component" value="Unassembled WGS sequence"/>
</dbReference>
<dbReference type="AlphaFoldDB" id="A0AAD7EKC6"/>
<evidence type="ECO:0000256" key="1">
    <source>
        <dbReference type="SAM" id="Coils"/>
    </source>
</evidence>
<evidence type="ECO:0000313" key="3">
    <source>
        <dbReference type="Proteomes" id="UP001218218"/>
    </source>
</evidence>
<proteinExistence type="predicted"/>
<protein>
    <submittedName>
        <fullName evidence="2">Uncharacterized protein</fullName>
    </submittedName>
</protein>